<dbReference type="STRING" id="261654.GA0070611_1476"/>
<feature type="region of interest" description="Disordered" evidence="1">
    <location>
        <begin position="157"/>
        <end position="245"/>
    </location>
</feature>
<evidence type="ECO:0000256" key="1">
    <source>
        <dbReference type="SAM" id="MobiDB-lite"/>
    </source>
</evidence>
<feature type="compositionally biased region" description="Low complexity" evidence="1">
    <location>
        <begin position="216"/>
        <end position="227"/>
    </location>
</feature>
<dbReference type="PATRIC" id="fig|261654.4.peg.1503"/>
<dbReference type="Proteomes" id="UP000199385">
    <property type="component" value="Chromosome I"/>
</dbReference>
<accession>A0A1A8ZB30</accession>
<dbReference type="OrthoDB" id="3328426at2"/>
<keyword evidence="4" id="KW-1185">Reference proteome</keyword>
<sequence length="398" mass="39476">MTRPEEPTEALPTRALSLPADPGATVDLDRTTAFGAPGPAVHPDPTVHPGASAPAATGRPSTEEPTAHLGSPDATVHLAAGEPTAYLGSPDATVHLAAGEPTAYLGAAGTSAGGGAEPTAYLGVPGATPSVGGPTAYLGGADRTTYLGGADRTAHLGAVPAAGPPAGTGPAARSGATDRTVSFGAPDAATTHFGPPSAATGPAGPGFGGTTGAYPGGTATARPTSGAGAPGSGGELRFGPGVPAAPPGAPAWPAVAPPRRPRPVWRRVVSVLSGLLTLALVAVVGLYLWQRLSPLEVQGVTVAVPRPAGDRCDVTVDVVATVRTNGRGGVLRYQWFRSDAPPGAVLTERVGRGQRTATLTLRWTFSGVGATTETATVNLIEPSPVQAGTQVTYRCRRG</sequence>
<protein>
    <submittedName>
        <fullName evidence="3">Uncharacterized protein</fullName>
    </submittedName>
</protein>
<evidence type="ECO:0000313" key="3">
    <source>
        <dbReference type="EMBL" id="SBT41042.1"/>
    </source>
</evidence>
<dbReference type="AlphaFoldDB" id="A0A1A8ZB30"/>
<evidence type="ECO:0000256" key="2">
    <source>
        <dbReference type="SAM" id="Phobius"/>
    </source>
</evidence>
<keyword evidence="2" id="KW-0472">Membrane</keyword>
<keyword evidence="2" id="KW-0812">Transmembrane</keyword>
<feature type="compositionally biased region" description="Low complexity" evidence="1">
    <location>
        <begin position="157"/>
        <end position="175"/>
    </location>
</feature>
<keyword evidence="2" id="KW-1133">Transmembrane helix</keyword>
<feature type="region of interest" description="Disordered" evidence="1">
    <location>
        <begin position="1"/>
        <end position="73"/>
    </location>
</feature>
<evidence type="ECO:0000313" key="4">
    <source>
        <dbReference type="Proteomes" id="UP000199385"/>
    </source>
</evidence>
<dbReference type="EMBL" id="LT594323">
    <property type="protein sequence ID" value="SBT41042.1"/>
    <property type="molecule type" value="Genomic_DNA"/>
</dbReference>
<reference evidence="4" key="1">
    <citation type="submission" date="2016-06" db="EMBL/GenBank/DDBJ databases">
        <authorList>
            <person name="Varghese N."/>
            <person name="Submissions Spin"/>
        </authorList>
    </citation>
    <scope>NUCLEOTIDE SEQUENCE [LARGE SCALE GENOMIC DNA]</scope>
    <source>
        <strain evidence="4">DSM 44815</strain>
    </source>
</reference>
<dbReference type="RefSeq" id="WP_091659637.1">
    <property type="nucleotide sequence ID" value="NZ_LT594323.1"/>
</dbReference>
<gene>
    <name evidence="3" type="ORF">GA0070611_1476</name>
</gene>
<proteinExistence type="predicted"/>
<organism evidence="3 4">
    <name type="scientific">Micromonospora auratinigra</name>
    <dbReference type="NCBI Taxonomy" id="261654"/>
    <lineage>
        <taxon>Bacteria</taxon>
        <taxon>Bacillati</taxon>
        <taxon>Actinomycetota</taxon>
        <taxon>Actinomycetes</taxon>
        <taxon>Micromonosporales</taxon>
        <taxon>Micromonosporaceae</taxon>
        <taxon>Micromonospora</taxon>
    </lineage>
</organism>
<feature type="compositionally biased region" description="Gly residues" evidence="1">
    <location>
        <begin position="203"/>
        <end position="215"/>
    </location>
</feature>
<name>A0A1A8ZB30_9ACTN</name>
<feature type="transmembrane region" description="Helical" evidence="2">
    <location>
        <begin position="268"/>
        <end position="289"/>
    </location>
</feature>